<dbReference type="FunFam" id="3.30.70.580:FF:000001">
    <property type="entry name" value="tRNA pseudouridine synthase A"/>
    <property type="match status" value="1"/>
</dbReference>
<dbReference type="Gene3D" id="3.30.70.660">
    <property type="entry name" value="Pseudouridine synthase I, catalytic domain, C-terminal subdomain"/>
    <property type="match status" value="1"/>
</dbReference>
<dbReference type="Gene3D" id="3.30.70.580">
    <property type="entry name" value="Pseudouridine synthase I, catalytic domain, N-terminal subdomain"/>
    <property type="match status" value="1"/>
</dbReference>
<dbReference type="InterPro" id="IPR020094">
    <property type="entry name" value="TruA/RsuA/RluB/E/F_N"/>
</dbReference>
<dbReference type="SUPFAM" id="SSF55120">
    <property type="entry name" value="Pseudouridine synthase"/>
    <property type="match status" value="1"/>
</dbReference>
<comment type="similarity">
    <text evidence="1 4 7">Belongs to the tRNA pseudouridine synthase TruA family.</text>
</comment>
<sequence length="244" mass="27836">MKNIKLIIEYDGTNYSGWQKQKNANTVQAEIEKAIKKTTGEEVDLIGCSRTDKGVHATNYVASFNIESTIPGDRFTYIINNKLPKDIVIISSQEAESDFHARYSCTGKTYCYTILNRRVPSAIYRNCSYLVKEKLDVDRMAEACNYFKGTHDFEAFRTLGSSVKTTVRTIYEVKIEKQDEFIKIYVSGDGFLYNMVRIMVGVLIRVGRGKLEPEDVKKIIDSKDRNKAGKVMPPMGLKLENVFY</sequence>
<evidence type="ECO:0000259" key="8">
    <source>
        <dbReference type="Pfam" id="PF01416"/>
    </source>
</evidence>
<comment type="caution">
    <text evidence="4">Lacks conserved residue(s) required for the propagation of feature annotation.</text>
</comment>
<evidence type="ECO:0000256" key="1">
    <source>
        <dbReference type="ARBA" id="ARBA00009375"/>
    </source>
</evidence>
<evidence type="ECO:0000256" key="4">
    <source>
        <dbReference type="HAMAP-Rule" id="MF_00171"/>
    </source>
</evidence>
<evidence type="ECO:0000256" key="5">
    <source>
        <dbReference type="PIRSR" id="PIRSR001430-1"/>
    </source>
</evidence>
<evidence type="ECO:0000256" key="3">
    <source>
        <dbReference type="ARBA" id="ARBA00023235"/>
    </source>
</evidence>
<dbReference type="STRING" id="84698.SAMN04488528_101737"/>
<organism evidence="9 10">
    <name type="scientific">Clostridium frigidicarnis</name>
    <dbReference type="NCBI Taxonomy" id="84698"/>
    <lineage>
        <taxon>Bacteria</taxon>
        <taxon>Bacillati</taxon>
        <taxon>Bacillota</taxon>
        <taxon>Clostridia</taxon>
        <taxon>Eubacteriales</taxon>
        <taxon>Clostridiaceae</taxon>
        <taxon>Clostridium</taxon>
    </lineage>
</organism>
<dbReference type="EMBL" id="FOKI01000017">
    <property type="protein sequence ID" value="SFB20139.1"/>
    <property type="molecule type" value="Genomic_DNA"/>
</dbReference>
<dbReference type="Proteomes" id="UP000198619">
    <property type="component" value="Unassembled WGS sequence"/>
</dbReference>
<keyword evidence="10" id="KW-1185">Reference proteome</keyword>
<gene>
    <name evidence="4" type="primary">truA</name>
    <name evidence="9" type="ORF">SAMN04488528_101737</name>
</gene>
<dbReference type="PANTHER" id="PTHR11142">
    <property type="entry name" value="PSEUDOURIDYLATE SYNTHASE"/>
    <property type="match status" value="1"/>
</dbReference>
<dbReference type="InterPro" id="IPR001406">
    <property type="entry name" value="PsdUridine_synth_TruA"/>
</dbReference>
<dbReference type="OrthoDB" id="9811823at2"/>
<comment type="catalytic activity">
    <reaction evidence="4 7">
        <text>uridine(38/39/40) in tRNA = pseudouridine(38/39/40) in tRNA</text>
        <dbReference type="Rhea" id="RHEA:22376"/>
        <dbReference type="Rhea" id="RHEA-COMP:10085"/>
        <dbReference type="Rhea" id="RHEA-COMP:10087"/>
        <dbReference type="ChEBI" id="CHEBI:65314"/>
        <dbReference type="ChEBI" id="CHEBI:65315"/>
        <dbReference type="EC" id="5.4.99.12"/>
    </reaction>
</comment>
<dbReference type="GO" id="GO:0031119">
    <property type="term" value="P:tRNA pseudouridine synthesis"/>
    <property type="evidence" value="ECO:0007669"/>
    <property type="project" value="UniProtKB-UniRule"/>
</dbReference>
<evidence type="ECO:0000256" key="6">
    <source>
        <dbReference type="PIRSR" id="PIRSR001430-2"/>
    </source>
</evidence>
<comment type="subunit">
    <text evidence="4">Homodimer.</text>
</comment>
<dbReference type="AlphaFoldDB" id="A0A1I0Z346"/>
<dbReference type="InterPro" id="IPR020097">
    <property type="entry name" value="PsdUridine_synth_TruA_a/b_dom"/>
</dbReference>
<reference evidence="9 10" key="1">
    <citation type="submission" date="2016-10" db="EMBL/GenBank/DDBJ databases">
        <authorList>
            <person name="de Groot N.N."/>
        </authorList>
    </citation>
    <scope>NUCLEOTIDE SEQUENCE [LARGE SCALE GENOMIC DNA]</scope>
    <source>
        <strain evidence="9 10">DSM 12271</strain>
    </source>
</reference>
<evidence type="ECO:0000256" key="2">
    <source>
        <dbReference type="ARBA" id="ARBA00022694"/>
    </source>
</evidence>
<dbReference type="HAMAP" id="MF_00171">
    <property type="entry name" value="TruA"/>
    <property type="match status" value="1"/>
</dbReference>
<evidence type="ECO:0000313" key="9">
    <source>
        <dbReference type="EMBL" id="SFB20139.1"/>
    </source>
</evidence>
<keyword evidence="2 4" id="KW-0819">tRNA processing</keyword>
<dbReference type="InterPro" id="IPR020095">
    <property type="entry name" value="PsdUridine_synth_TruA_C"/>
</dbReference>
<keyword evidence="3 4" id="KW-0413">Isomerase</keyword>
<comment type="function">
    <text evidence="4">Formation of pseudouridine at positions 38, 39 and 40 in the anticodon stem and loop of transfer RNAs.</text>
</comment>
<dbReference type="RefSeq" id="WP_090041543.1">
    <property type="nucleotide sequence ID" value="NZ_FOKI01000017.1"/>
</dbReference>
<accession>A0A1I0Z346</accession>
<dbReference type="InterPro" id="IPR020103">
    <property type="entry name" value="PsdUridine_synth_cat_dom_sf"/>
</dbReference>
<dbReference type="EC" id="5.4.99.12" evidence="4"/>
<name>A0A1I0Z346_9CLOT</name>
<evidence type="ECO:0000313" key="10">
    <source>
        <dbReference type="Proteomes" id="UP000198619"/>
    </source>
</evidence>
<dbReference type="PIRSF" id="PIRSF001430">
    <property type="entry name" value="tRNA_psdUrid_synth"/>
    <property type="match status" value="1"/>
</dbReference>
<feature type="domain" description="Pseudouridine synthase I TruA alpha/beta" evidence="8">
    <location>
        <begin position="143"/>
        <end position="244"/>
    </location>
</feature>
<dbReference type="NCBIfam" id="TIGR00071">
    <property type="entry name" value="hisT_truA"/>
    <property type="match status" value="1"/>
</dbReference>
<feature type="active site" description="Nucleophile" evidence="4 5">
    <location>
        <position position="52"/>
    </location>
</feature>
<dbReference type="CDD" id="cd02570">
    <property type="entry name" value="PseudoU_synth_EcTruA"/>
    <property type="match status" value="1"/>
</dbReference>
<proteinExistence type="inferred from homology"/>
<evidence type="ECO:0000256" key="7">
    <source>
        <dbReference type="RuleBase" id="RU003792"/>
    </source>
</evidence>
<dbReference type="GO" id="GO:0160147">
    <property type="term" value="F:tRNA pseudouridine(38-40) synthase activity"/>
    <property type="evidence" value="ECO:0007669"/>
    <property type="project" value="UniProtKB-EC"/>
</dbReference>
<dbReference type="GO" id="GO:0003723">
    <property type="term" value="F:RNA binding"/>
    <property type="evidence" value="ECO:0007669"/>
    <property type="project" value="InterPro"/>
</dbReference>
<protein>
    <recommendedName>
        <fullName evidence="4">tRNA pseudouridine synthase A</fullName>
        <ecNumber evidence="4">5.4.99.12</ecNumber>
    </recommendedName>
    <alternativeName>
        <fullName evidence="4">tRNA pseudouridine(38-40) synthase</fullName>
    </alternativeName>
    <alternativeName>
        <fullName evidence="4">tRNA pseudouridylate synthase I</fullName>
    </alternativeName>
    <alternativeName>
        <fullName evidence="4">tRNA-uridine isomerase I</fullName>
    </alternativeName>
</protein>
<feature type="binding site" evidence="4 6">
    <location>
        <position position="110"/>
    </location>
    <ligand>
        <name>substrate</name>
    </ligand>
</feature>
<dbReference type="PANTHER" id="PTHR11142:SF0">
    <property type="entry name" value="TRNA PSEUDOURIDINE SYNTHASE-LIKE 1"/>
    <property type="match status" value="1"/>
</dbReference>
<dbReference type="Pfam" id="PF01416">
    <property type="entry name" value="PseudoU_synth_1"/>
    <property type="match status" value="2"/>
</dbReference>
<feature type="domain" description="Pseudouridine synthase I TruA alpha/beta" evidence="8">
    <location>
        <begin position="7"/>
        <end position="104"/>
    </location>
</feature>